<dbReference type="AlphaFoldDB" id="A0A0C3A6L9"/>
<dbReference type="HOGENOM" id="CLU_2307726_0_0_1"/>
<keyword evidence="2" id="KW-1185">Reference proteome</keyword>
<organism evidence="1 2">
    <name type="scientific">Scleroderma citrinum Foug A</name>
    <dbReference type="NCBI Taxonomy" id="1036808"/>
    <lineage>
        <taxon>Eukaryota</taxon>
        <taxon>Fungi</taxon>
        <taxon>Dikarya</taxon>
        <taxon>Basidiomycota</taxon>
        <taxon>Agaricomycotina</taxon>
        <taxon>Agaricomycetes</taxon>
        <taxon>Agaricomycetidae</taxon>
        <taxon>Boletales</taxon>
        <taxon>Sclerodermatineae</taxon>
        <taxon>Sclerodermataceae</taxon>
        <taxon>Scleroderma</taxon>
    </lineage>
</organism>
<dbReference type="EMBL" id="KN822062">
    <property type="protein sequence ID" value="KIM60442.1"/>
    <property type="molecule type" value="Genomic_DNA"/>
</dbReference>
<sequence length="100" mass="11464">MSSGPSARLLFHKRNAMNIILLYLACDHSGHLYPWDRFEQNAYVSPCLPFDNTSSWLSQTTYVEHSGNTDTHRHLNHEESSQLGCCCGWARMWEAPLPII</sequence>
<dbReference type="Proteomes" id="UP000053989">
    <property type="component" value="Unassembled WGS sequence"/>
</dbReference>
<proteinExistence type="predicted"/>
<reference evidence="2" key="2">
    <citation type="submission" date="2015-01" db="EMBL/GenBank/DDBJ databases">
        <title>Evolutionary Origins and Diversification of the Mycorrhizal Mutualists.</title>
        <authorList>
            <consortium name="DOE Joint Genome Institute"/>
            <consortium name="Mycorrhizal Genomics Consortium"/>
            <person name="Kohler A."/>
            <person name="Kuo A."/>
            <person name="Nagy L.G."/>
            <person name="Floudas D."/>
            <person name="Copeland A."/>
            <person name="Barry K.W."/>
            <person name="Cichocki N."/>
            <person name="Veneault-Fourrey C."/>
            <person name="LaButti K."/>
            <person name="Lindquist E.A."/>
            <person name="Lipzen A."/>
            <person name="Lundell T."/>
            <person name="Morin E."/>
            <person name="Murat C."/>
            <person name="Riley R."/>
            <person name="Ohm R."/>
            <person name="Sun H."/>
            <person name="Tunlid A."/>
            <person name="Henrissat B."/>
            <person name="Grigoriev I.V."/>
            <person name="Hibbett D.S."/>
            <person name="Martin F."/>
        </authorList>
    </citation>
    <scope>NUCLEOTIDE SEQUENCE [LARGE SCALE GENOMIC DNA]</scope>
    <source>
        <strain evidence="2">Foug A</strain>
    </source>
</reference>
<reference evidence="1 2" key="1">
    <citation type="submission" date="2014-04" db="EMBL/GenBank/DDBJ databases">
        <authorList>
            <consortium name="DOE Joint Genome Institute"/>
            <person name="Kuo A."/>
            <person name="Kohler A."/>
            <person name="Nagy L.G."/>
            <person name="Floudas D."/>
            <person name="Copeland A."/>
            <person name="Barry K.W."/>
            <person name="Cichocki N."/>
            <person name="Veneault-Fourrey C."/>
            <person name="LaButti K."/>
            <person name="Lindquist E.A."/>
            <person name="Lipzen A."/>
            <person name="Lundell T."/>
            <person name="Morin E."/>
            <person name="Murat C."/>
            <person name="Sun H."/>
            <person name="Tunlid A."/>
            <person name="Henrissat B."/>
            <person name="Grigoriev I.V."/>
            <person name="Hibbett D.S."/>
            <person name="Martin F."/>
            <person name="Nordberg H.P."/>
            <person name="Cantor M.N."/>
            <person name="Hua S.X."/>
        </authorList>
    </citation>
    <scope>NUCLEOTIDE SEQUENCE [LARGE SCALE GENOMIC DNA]</scope>
    <source>
        <strain evidence="1 2">Foug A</strain>
    </source>
</reference>
<evidence type="ECO:0000313" key="1">
    <source>
        <dbReference type="EMBL" id="KIM60442.1"/>
    </source>
</evidence>
<name>A0A0C3A6L9_9AGAM</name>
<dbReference type="InParanoid" id="A0A0C3A6L9"/>
<gene>
    <name evidence="1" type="ORF">SCLCIDRAFT_1216878</name>
</gene>
<protein>
    <submittedName>
        <fullName evidence="1">Uncharacterized protein</fullName>
    </submittedName>
</protein>
<evidence type="ECO:0000313" key="2">
    <source>
        <dbReference type="Proteomes" id="UP000053989"/>
    </source>
</evidence>
<accession>A0A0C3A6L9</accession>